<protein>
    <recommendedName>
        <fullName evidence="1">Sleeping Beauty transposase HTH domain-containing protein</fullName>
    </recommendedName>
</protein>
<dbReference type="PANTHER" id="PTHR31635">
    <property type="entry name" value="REVERSE TRANSCRIPTASE DOMAIN-CONTAINING PROTEIN-RELATED"/>
    <property type="match status" value="1"/>
</dbReference>
<dbReference type="Gene3D" id="1.10.10.10">
    <property type="entry name" value="Winged helix-like DNA-binding domain superfamily/Winged helix DNA-binding domain"/>
    <property type="match status" value="1"/>
</dbReference>
<dbReference type="PANTHER" id="PTHR31635:SF196">
    <property type="entry name" value="REVERSE TRANSCRIPTASE DOMAIN-CONTAINING PROTEIN-RELATED"/>
    <property type="match status" value="1"/>
</dbReference>
<dbReference type="AlphaFoldDB" id="A0A8C5MAD0"/>
<dbReference type="SUPFAM" id="SSF46689">
    <property type="entry name" value="Homeodomain-like"/>
    <property type="match status" value="1"/>
</dbReference>
<feature type="domain" description="Sleeping Beauty transposase HTH" evidence="1">
    <location>
        <begin position="1"/>
        <end position="52"/>
    </location>
</feature>
<keyword evidence="3" id="KW-1185">Reference proteome</keyword>
<dbReference type="OrthoDB" id="1938625at2759"/>
<dbReference type="InterPro" id="IPR009057">
    <property type="entry name" value="Homeodomain-like_sf"/>
</dbReference>
<accession>A0A8C5MAD0</accession>
<dbReference type="InterPro" id="IPR036388">
    <property type="entry name" value="WH-like_DNA-bd_sf"/>
</dbReference>
<dbReference type="InterPro" id="IPR057667">
    <property type="entry name" value="HTH_SB"/>
</dbReference>
<evidence type="ECO:0000259" key="1">
    <source>
        <dbReference type="Pfam" id="PF25787"/>
    </source>
</evidence>
<organism evidence="2 3">
    <name type="scientific">Leptobrachium leishanense</name>
    <name type="common">Leishan spiny toad</name>
    <dbReference type="NCBI Taxonomy" id="445787"/>
    <lineage>
        <taxon>Eukaryota</taxon>
        <taxon>Metazoa</taxon>
        <taxon>Chordata</taxon>
        <taxon>Craniata</taxon>
        <taxon>Vertebrata</taxon>
        <taxon>Euteleostomi</taxon>
        <taxon>Amphibia</taxon>
        <taxon>Batrachia</taxon>
        <taxon>Anura</taxon>
        <taxon>Pelobatoidea</taxon>
        <taxon>Megophryidae</taxon>
        <taxon>Leptobrachium</taxon>
    </lineage>
</organism>
<reference evidence="2" key="1">
    <citation type="submission" date="2025-08" db="UniProtKB">
        <authorList>
            <consortium name="Ensembl"/>
        </authorList>
    </citation>
    <scope>IDENTIFICATION</scope>
</reference>
<evidence type="ECO:0000313" key="2">
    <source>
        <dbReference type="Ensembl" id="ENSLLEP00000009095.1"/>
    </source>
</evidence>
<name>A0A8C5MAD0_9ANUR</name>
<sequence length="710" mass="81959">MPRRKELSEDLRSRIVDLHEAGKGYKSISKSLDVHVSMVRQTIYKWRKFSTVATLPRRGRPVKMTARAQRRMLNEVKKNPRVSAKDLQKSLAHANIFVDTSTIRIRLNKNGAIRHNRGIRGIQGTQHEHKVSAYADDLMFLLPDPLSSMPEVTRELCEYGLLSGFKINVTKSEILAISPKGHWRRELNEQYAFRWCSTSLTYLGIRLSPDFTKLFALNFAPLAEVFKADIARWSPKFLSWMGRISVIKMNFLPRLLYLFHTIPICIPLSFHKGLRALFTSFIWPHTRPRLKYDVLCKSKRHGGLALPDSCLYYYATHLTRVVDWMTGSPEQRWLDLEEAQAGRPMWTVPWLSWAAVHLTAKELSPIGSTLTVWHKIRTKYALSTYPSPLLPLRHNPEFPVEIIQSLATRLTDSHHLRAHHVLQDGVFITLETHENSIITFAELFNFHQIKSFLRKVPNNLSLTRSLSPFETLSNRTSPLAHSVSTLYGLLRDRDTEPPAYMSRWERTLNTTISDEDWSKSLSFTHSGTPVTKLQESSYKLLTFWYRTPALLATFNVTISPMCWRCSTEVGTYLHIWWECTVIQAYWKKIRDLIQMTTDVNLDFSPQMFLLLQLPFSLASMKKSVLLRILLVARSLIPLFWKSTSIPPLKTLIDKMEILRSNEELALSPTKAARHFQEVWLHWTTCRSSAQCRELLEGDDGGREDSDTGLT</sequence>
<reference evidence="2" key="2">
    <citation type="submission" date="2025-09" db="UniProtKB">
        <authorList>
            <consortium name="Ensembl"/>
        </authorList>
    </citation>
    <scope>IDENTIFICATION</scope>
</reference>
<dbReference type="Pfam" id="PF25787">
    <property type="entry name" value="HTH_SB"/>
    <property type="match status" value="1"/>
</dbReference>
<dbReference type="Proteomes" id="UP000694569">
    <property type="component" value="Unplaced"/>
</dbReference>
<dbReference type="GeneTree" id="ENSGT00940000165023"/>
<dbReference type="Ensembl" id="ENSLLET00000009447.1">
    <property type="protein sequence ID" value="ENSLLEP00000009095.1"/>
    <property type="gene ID" value="ENSLLEG00000005810.1"/>
</dbReference>
<proteinExistence type="predicted"/>
<evidence type="ECO:0000313" key="3">
    <source>
        <dbReference type="Proteomes" id="UP000694569"/>
    </source>
</evidence>